<keyword evidence="3" id="KW-1185">Reference proteome</keyword>
<feature type="transmembrane region" description="Helical" evidence="1">
    <location>
        <begin position="171"/>
        <end position="194"/>
    </location>
</feature>
<sequence>MKKIQETCPELFEAIFSQTKSTKFWIITFIKQMLGLIVVLLLAVTSMTANYVVKAALPHNSALVTWTTWISLAFTILTYLYFLSYMLKLNNRVWFQQKVYKNIDEDDLINNKKNIFKELLSKEEDKKIGQHFIQLELIWLLIYFITYLLWIFWAATYISKSAASLNFNQNVINIFNFLINTVGLGFVSTGVSRIHRGYTRGKKFYGEWLRNSKIAYDNLFQDLVIVNEVNFYNKKFDWNFTNEFVEFYGNDTECQVWNMFLLQKYQRVWKEYWTFVNSQIGEEFLAKKQNYRTIRVVNSFFANFLAMAAPQ</sequence>
<accession>A0A2K8KPH6</accession>
<reference evidence="2 3" key="1">
    <citation type="submission" date="2017-11" db="EMBL/GenBank/DDBJ databases">
        <title>Complete genome sequence of Spiroplasma clarkii CN-5 (DSM 19994).</title>
        <authorList>
            <person name="Tsai Y.-M."/>
            <person name="Chang A."/>
            <person name="Lo W.-S."/>
            <person name="Kuo C.-H."/>
        </authorList>
    </citation>
    <scope>NUCLEOTIDE SEQUENCE [LARGE SCALE GENOMIC DNA]</scope>
    <source>
        <strain evidence="2 3">CN-5</strain>
    </source>
</reference>
<feature type="transmembrane region" description="Helical" evidence="1">
    <location>
        <begin position="137"/>
        <end position="159"/>
    </location>
</feature>
<feature type="transmembrane region" description="Helical" evidence="1">
    <location>
        <begin position="63"/>
        <end position="82"/>
    </location>
</feature>
<keyword evidence="1" id="KW-0812">Transmembrane</keyword>
<dbReference type="EMBL" id="CP024870">
    <property type="protein sequence ID" value="ATX71036.1"/>
    <property type="molecule type" value="Genomic_DNA"/>
</dbReference>
<organism evidence="2 3">
    <name type="scientific">Spiroplasma clarkii</name>
    <dbReference type="NCBI Taxonomy" id="2139"/>
    <lineage>
        <taxon>Bacteria</taxon>
        <taxon>Bacillati</taxon>
        <taxon>Mycoplasmatota</taxon>
        <taxon>Mollicutes</taxon>
        <taxon>Entomoplasmatales</taxon>
        <taxon>Spiroplasmataceae</taxon>
        <taxon>Spiroplasma</taxon>
    </lineage>
</organism>
<evidence type="ECO:0000313" key="3">
    <source>
        <dbReference type="Proteomes" id="UP000231179"/>
    </source>
</evidence>
<proteinExistence type="predicted"/>
<gene>
    <name evidence="2" type="ORF">SCLAR_v1c07190</name>
</gene>
<name>A0A2K8KPH6_9MOLU</name>
<dbReference type="Proteomes" id="UP000231179">
    <property type="component" value="Chromosome"/>
</dbReference>
<dbReference type="AlphaFoldDB" id="A0A2K8KPH6"/>
<protein>
    <submittedName>
        <fullName evidence="2">Uncharacterized protein</fullName>
    </submittedName>
</protein>
<evidence type="ECO:0000256" key="1">
    <source>
        <dbReference type="SAM" id="Phobius"/>
    </source>
</evidence>
<dbReference type="RefSeq" id="WP_100254578.1">
    <property type="nucleotide sequence ID" value="NZ_CP024870.1"/>
</dbReference>
<evidence type="ECO:0000313" key="2">
    <source>
        <dbReference type="EMBL" id="ATX71036.1"/>
    </source>
</evidence>
<keyword evidence="1" id="KW-1133">Transmembrane helix</keyword>
<feature type="transmembrane region" description="Helical" evidence="1">
    <location>
        <begin position="24"/>
        <end position="43"/>
    </location>
</feature>
<keyword evidence="1" id="KW-0472">Membrane</keyword>